<dbReference type="PANTHER" id="PTHR10129">
    <property type="entry name" value="TRANSCRIPTION FACTOR MAF"/>
    <property type="match status" value="1"/>
</dbReference>
<evidence type="ECO:0000313" key="8">
    <source>
        <dbReference type="Proteomes" id="UP001235939"/>
    </source>
</evidence>
<dbReference type="SUPFAM" id="SSF47454">
    <property type="entry name" value="A DNA-binding domain in eukaryotic transcription factors"/>
    <property type="match status" value="1"/>
</dbReference>
<organism evidence="7 8">
    <name type="scientific">Cordylochernes scorpioides</name>
    <dbReference type="NCBI Taxonomy" id="51811"/>
    <lineage>
        <taxon>Eukaryota</taxon>
        <taxon>Metazoa</taxon>
        <taxon>Ecdysozoa</taxon>
        <taxon>Arthropoda</taxon>
        <taxon>Chelicerata</taxon>
        <taxon>Arachnida</taxon>
        <taxon>Pseudoscorpiones</taxon>
        <taxon>Cheliferoidea</taxon>
        <taxon>Chernetidae</taxon>
        <taxon>Cordylochernes</taxon>
    </lineage>
</organism>
<dbReference type="SMART" id="SM00338">
    <property type="entry name" value="BRLZ"/>
    <property type="match status" value="1"/>
</dbReference>
<dbReference type="SUPFAM" id="SSF57959">
    <property type="entry name" value="Leucine zipper domain"/>
    <property type="match status" value="1"/>
</dbReference>
<dbReference type="InterPro" id="IPR004826">
    <property type="entry name" value="bZIP_Maf"/>
</dbReference>
<dbReference type="Proteomes" id="UP001235939">
    <property type="component" value="Chromosome 20"/>
</dbReference>
<sequence>MRDWCQGETAGDQPGGMVDEFTLADLEEVVKRESAGYHHHPPPGDPVSWTSAPPGYEPLDLRPPTEPWMLRPEYGVCPEVGDSPGLPDILDDDQLIRLTVRELNKKLHGYPREEVARLKQKRRTLKNRGYAQNCRTKRLAQRHELEDKNRLQEQEIARLRAELDRTRLERDYYKRWCGAQQAAAHDNTDHLRYNYDNSP</sequence>
<protein>
    <submittedName>
        <fullName evidence="7">MAF</fullName>
    </submittedName>
</protein>
<evidence type="ECO:0000256" key="1">
    <source>
        <dbReference type="ARBA" id="ARBA00023015"/>
    </source>
</evidence>
<dbReference type="Gene3D" id="1.20.5.170">
    <property type="match status" value="1"/>
</dbReference>
<evidence type="ECO:0000256" key="3">
    <source>
        <dbReference type="ARBA" id="ARBA00023163"/>
    </source>
</evidence>
<feature type="coiled-coil region" evidence="4">
    <location>
        <begin position="142"/>
        <end position="171"/>
    </location>
</feature>
<evidence type="ECO:0000313" key="7">
    <source>
        <dbReference type="EMBL" id="UYV81224.1"/>
    </source>
</evidence>
<proteinExistence type="predicted"/>
<dbReference type="PANTHER" id="PTHR10129:SF44">
    <property type="entry name" value="TRAFFIC JAM, ISOFORM C"/>
    <property type="match status" value="1"/>
</dbReference>
<dbReference type="Pfam" id="PF03131">
    <property type="entry name" value="bZIP_Maf"/>
    <property type="match status" value="1"/>
</dbReference>
<dbReference type="InterPro" id="IPR004827">
    <property type="entry name" value="bZIP"/>
</dbReference>
<keyword evidence="4" id="KW-0175">Coiled coil</keyword>
<dbReference type="InterPro" id="IPR046347">
    <property type="entry name" value="bZIP_sf"/>
</dbReference>
<dbReference type="CDD" id="cd14718">
    <property type="entry name" value="bZIP_Maf_large"/>
    <property type="match status" value="1"/>
</dbReference>
<feature type="region of interest" description="Disordered" evidence="5">
    <location>
        <begin position="32"/>
        <end position="62"/>
    </location>
</feature>
<evidence type="ECO:0000259" key="6">
    <source>
        <dbReference type="PROSITE" id="PS50217"/>
    </source>
</evidence>
<keyword evidence="1" id="KW-0805">Transcription regulation</keyword>
<evidence type="ECO:0000256" key="4">
    <source>
        <dbReference type="SAM" id="Coils"/>
    </source>
</evidence>
<dbReference type="PROSITE" id="PS50217">
    <property type="entry name" value="BZIP"/>
    <property type="match status" value="1"/>
</dbReference>
<keyword evidence="8" id="KW-1185">Reference proteome</keyword>
<dbReference type="InterPro" id="IPR024874">
    <property type="entry name" value="Transcription_factor_Maf_fam"/>
</dbReference>
<keyword evidence="2" id="KW-0238">DNA-binding</keyword>
<gene>
    <name evidence="7" type="ORF">LAZ67_20000387</name>
</gene>
<evidence type="ECO:0000256" key="5">
    <source>
        <dbReference type="SAM" id="MobiDB-lite"/>
    </source>
</evidence>
<evidence type="ECO:0000256" key="2">
    <source>
        <dbReference type="ARBA" id="ARBA00023125"/>
    </source>
</evidence>
<accession>A0ABY6LJ53</accession>
<dbReference type="InterPro" id="IPR008917">
    <property type="entry name" value="TF_DNA-bd_sf"/>
</dbReference>
<reference evidence="7 8" key="1">
    <citation type="submission" date="2022-01" db="EMBL/GenBank/DDBJ databases">
        <title>A chromosomal length assembly of Cordylochernes scorpioides.</title>
        <authorList>
            <person name="Zeh D."/>
            <person name="Zeh J."/>
        </authorList>
    </citation>
    <scope>NUCLEOTIDE SEQUENCE [LARGE SCALE GENOMIC DNA]</scope>
    <source>
        <strain evidence="7">IN4F17</strain>
        <tissue evidence="7">Whole Body</tissue>
    </source>
</reference>
<feature type="domain" description="BZIP" evidence="6">
    <location>
        <begin position="117"/>
        <end position="174"/>
    </location>
</feature>
<keyword evidence="3" id="KW-0804">Transcription</keyword>
<dbReference type="EMBL" id="CP092882">
    <property type="protein sequence ID" value="UYV81224.1"/>
    <property type="molecule type" value="Genomic_DNA"/>
</dbReference>
<name>A0ABY6LJ53_9ARAC</name>